<dbReference type="Proteomes" id="UP000198931">
    <property type="component" value="Unassembled WGS sequence"/>
</dbReference>
<dbReference type="Pfam" id="PF07661">
    <property type="entry name" value="MORN_2"/>
    <property type="match status" value="1"/>
</dbReference>
<keyword evidence="4" id="KW-1185">Reference proteome</keyword>
<dbReference type="OrthoDB" id="830908at2"/>
<dbReference type="EMBL" id="FOQT01000004">
    <property type="protein sequence ID" value="SFI37724.1"/>
    <property type="molecule type" value="Genomic_DNA"/>
</dbReference>
<evidence type="ECO:0000256" key="1">
    <source>
        <dbReference type="SAM" id="MobiDB-lite"/>
    </source>
</evidence>
<sequence>MIKKTLFFAAFLFFQTVFSQNSDFIYYDKEWKETTKENAAFYRKIPLKKVGNLVLIKDFYIDGKPQFEGYTLENDENKYVGDIIWYDENGNDDSFRQYKNDSKITSLNYYQNDGKIRKAVHYKNGFKDGETTIFDKKGAVLMKGIYAKGKPVSGDFETLSDEYETNYSELQNTPQTTEVMTDSSDGNITTLTSKPSKKTSTKTVSQKIFWANTNKPAQETVYRIDVYTNFPVEQKNYDKTGKLIQTISENQFQEYSKNIINGKEFQYYLHNNFATEIKSVTTFLNGEMEGKSISYFPSGEVFSETPYKNGLKDGEEILFAKNGTITAKRIFKKMKHLKEILMKQLVI</sequence>
<dbReference type="SUPFAM" id="SSF82185">
    <property type="entry name" value="Histone H3 K4-specific methyltransferase SET7/9 N-terminal domain"/>
    <property type="match status" value="2"/>
</dbReference>
<dbReference type="InterPro" id="IPR011652">
    <property type="entry name" value="MORN_2"/>
</dbReference>
<dbReference type="STRING" id="1125876.SAMN05443292_2328"/>
<dbReference type="Gene3D" id="2.20.110.10">
    <property type="entry name" value="Histone H3 K4-specific methyltransferase SET7/9 N-terminal domain"/>
    <property type="match status" value="1"/>
</dbReference>
<evidence type="ECO:0000256" key="2">
    <source>
        <dbReference type="SAM" id="SignalP"/>
    </source>
</evidence>
<feature type="chain" id="PRO_5011693198" evidence="2">
    <location>
        <begin position="20"/>
        <end position="347"/>
    </location>
</feature>
<name>A0A1I3HPR6_9FLAO</name>
<dbReference type="RefSeq" id="WP_090080741.1">
    <property type="nucleotide sequence ID" value="NZ_FOQT01000004.1"/>
</dbReference>
<proteinExistence type="predicted"/>
<protein>
    <submittedName>
        <fullName evidence="3">Antitoxin component YwqK of the YwqJK toxin-antitoxin module</fullName>
    </submittedName>
</protein>
<accession>A0A1I3HPR6</accession>
<feature type="region of interest" description="Disordered" evidence="1">
    <location>
        <begin position="178"/>
        <end position="197"/>
    </location>
</feature>
<evidence type="ECO:0000313" key="4">
    <source>
        <dbReference type="Proteomes" id="UP000198931"/>
    </source>
</evidence>
<dbReference type="AlphaFoldDB" id="A0A1I3HPR6"/>
<feature type="signal peptide" evidence="2">
    <location>
        <begin position="1"/>
        <end position="19"/>
    </location>
</feature>
<gene>
    <name evidence="3" type="ORF">SAMN05443292_2328</name>
</gene>
<keyword evidence="2" id="KW-0732">Signal</keyword>
<reference evidence="3 4" key="1">
    <citation type="submission" date="2016-10" db="EMBL/GenBank/DDBJ databases">
        <authorList>
            <person name="de Groot N.N."/>
        </authorList>
    </citation>
    <scope>NUCLEOTIDE SEQUENCE [LARGE SCALE GENOMIC DNA]</scope>
    <source>
        <strain evidence="3 4">DSM 26000</strain>
    </source>
</reference>
<evidence type="ECO:0000313" key="3">
    <source>
        <dbReference type="EMBL" id="SFI37724.1"/>
    </source>
</evidence>
<organism evidence="3 4">
    <name type="scientific">Halpernia frigidisoli</name>
    <dbReference type="NCBI Taxonomy" id="1125876"/>
    <lineage>
        <taxon>Bacteria</taxon>
        <taxon>Pseudomonadati</taxon>
        <taxon>Bacteroidota</taxon>
        <taxon>Flavobacteriia</taxon>
        <taxon>Flavobacteriales</taxon>
        <taxon>Weeksellaceae</taxon>
        <taxon>Chryseobacterium group</taxon>
        <taxon>Halpernia</taxon>
    </lineage>
</organism>
<dbReference type="Gene3D" id="3.90.930.1">
    <property type="match status" value="1"/>
</dbReference>
<feature type="compositionally biased region" description="Polar residues" evidence="1">
    <location>
        <begin position="178"/>
        <end position="188"/>
    </location>
</feature>